<dbReference type="GO" id="GO:0006303">
    <property type="term" value="P:double-strand break repair via nonhomologous end joining"/>
    <property type="evidence" value="ECO:0007669"/>
    <property type="project" value="TreeGrafter"/>
</dbReference>
<protein>
    <recommendedName>
        <fullName evidence="1">Mos1 transposase HTH domain-containing protein</fullName>
    </recommendedName>
</protein>
<dbReference type="GO" id="GO:0035861">
    <property type="term" value="C:site of double-strand break"/>
    <property type="evidence" value="ECO:0007669"/>
    <property type="project" value="TreeGrafter"/>
</dbReference>
<dbReference type="InterPro" id="IPR041426">
    <property type="entry name" value="Mos1_HTH"/>
</dbReference>
<accession>A0A8R2LZH6</accession>
<dbReference type="GO" id="GO:0046975">
    <property type="term" value="F:histone H3K36 methyltransferase activity"/>
    <property type="evidence" value="ECO:0007669"/>
    <property type="project" value="TreeGrafter"/>
</dbReference>
<dbReference type="GO" id="GO:0000729">
    <property type="term" value="P:DNA double-strand break processing"/>
    <property type="evidence" value="ECO:0007669"/>
    <property type="project" value="TreeGrafter"/>
</dbReference>
<dbReference type="GO" id="GO:0044547">
    <property type="term" value="F:DNA topoisomerase binding"/>
    <property type="evidence" value="ECO:0007669"/>
    <property type="project" value="TreeGrafter"/>
</dbReference>
<dbReference type="GO" id="GO:0031297">
    <property type="term" value="P:replication fork processing"/>
    <property type="evidence" value="ECO:0007669"/>
    <property type="project" value="TreeGrafter"/>
</dbReference>
<dbReference type="PANTHER" id="PTHR46060">
    <property type="entry name" value="MARINER MOS1 TRANSPOSASE-LIKE PROTEIN"/>
    <property type="match status" value="1"/>
</dbReference>
<dbReference type="GO" id="GO:0044774">
    <property type="term" value="P:mitotic DNA integrity checkpoint signaling"/>
    <property type="evidence" value="ECO:0007669"/>
    <property type="project" value="TreeGrafter"/>
</dbReference>
<dbReference type="GO" id="GO:0042800">
    <property type="term" value="F:histone H3K4 methyltransferase activity"/>
    <property type="evidence" value="ECO:0007669"/>
    <property type="project" value="TreeGrafter"/>
</dbReference>
<organism evidence="2 3">
    <name type="scientific">Bombyx mori</name>
    <name type="common">Silk moth</name>
    <dbReference type="NCBI Taxonomy" id="7091"/>
    <lineage>
        <taxon>Eukaryota</taxon>
        <taxon>Metazoa</taxon>
        <taxon>Ecdysozoa</taxon>
        <taxon>Arthropoda</taxon>
        <taxon>Hexapoda</taxon>
        <taxon>Insecta</taxon>
        <taxon>Pterygota</taxon>
        <taxon>Neoptera</taxon>
        <taxon>Endopterygota</taxon>
        <taxon>Lepidoptera</taxon>
        <taxon>Glossata</taxon>
        <taxon>Ditrysia</taxon>
        <taxon>Bombycoidea</taxon>
        <taxon>Bombycidae</taxon>
        <taxon>Bombycinae</taxon>
        <taxon>Bombyx</taxon>
    </lineage>
</organism>
<dbReference type="GO" id="GO:0003697">
    <property type="term" value="F:single-stranded DNA binding"/>
    <property type="evidence" value="ECO:0007669"/>
    <property type="project" value="TreeGrafter"/>
</dbReference>
<dbReference type="Gene3D" id="1.10.10.1450">
    <property type="match status" value="1"/>
</dbReference>
<name>A0A8R2LZH6_BOMMO</name>
<dbReference type="GO" id="GO:0000014">
    <property type="term" value="F:single-stranded DNA endodeoxyribonuclease activity"/>
    <property type="evidence" value="ECO:0007669"/>
    <property type="project" value="TreeGrafter"/>
</dbReference>
<dbReference type="InterPro" id="IPR052709">
    <property type="entry name" value="Transposase-MT_Hybrid"/>
</dbReference>
<dbReference type="GO" id="GO:0000793">
    <property type="term" value="C:condensed chromosome"/>
    <property type="evidence" value="ECO:0007669"/>
    <property type="project" value="TreeGrafter"/>
</dbReference>
<sequence>MDTIKIRVIMEYEFRRGTSATQTARNINDVYGMNTTNERTTRFWFQRFRHGNFDLKNEPRGRPKTKVDNDELKAIVEADQTQSTADLAAAFQEGLLVGQRLFQFHRDGASKASVRRQEIR</sequence>
<feature type="domain" description="Mos1 transposase HTH" evidence="1">
    <location>
        <begin position="4"/>
        <end position="52"/>
    </location>
</feature>
<dbReference type="EnsemblMetazoa" id="XM_038013852.1">
    <property type="protein sequence ID" value="XP_037869780.1"/>
    <property type="gene ID" value="LOC105842380"/>
</dbReference>
<reference evidence="3" key="1">
    <citation type="journal article" date="2008" name="Insect Biochem. Mol. Biol.">
        <title>The genome of a lepidopteran model insect, the silkworm Bombyx mori.</title>
        <authorList>
            <consortium name="International Silkworm Genome Consortium"/>
        </authorList>
    </citation>
    <scope>NUCLEOTIDE SEQUENCE [LARGE SCALE GENOMIC DNA]</scope>
    <source>
        <strain evidence="3">p50T</strain>
    </source>
</reference>
<evidence type="ECO:0000313" key="3">
    <source>
        <dbReference type="Proteomes" id="UP000005204"/>
    </source>
</evidence>
<dbReference type="GO" id="GO:0003690">
    <property type="term" value="F:double-stranded DNA binding"/>
    <property type="evidence" value="ECO:0007669"/>
    <property type="project" value="TreeGrafter"/>
</dbReference>
<dbReference type="Pfam" id="PF17906">
    <property type="entry name" value="HTH_48"/>
    <property type="match status" value="1"/>
</dbReference>
<reference evidence="2" key="2">
    <citation type="submission" date="2022-06" db="UniProtKB">
        <authorList>
            <consortium name="EnsemblMetazoa"/>
        </authorList>
    </citation>
    <scope>IDENTIFICATION</scope>
    <source>
        <strain evidence="2">p50T (Dazao)</strain>
    </source>
</reference>
<dbReference type="AlphaFoldDB" id="A0A8R2LZH6"/>
<proteinExistence type="predicted"/>
<dbReference type="GO" id="GO:0015074">
    <property type="term" value="P:DNA integration"/>
    <property type="evidence" value="ECO:0007669"/>
    <property type="project" value="TreeGrafter"/>
</dbReference>
<dbReference type="PANTHER" id="PTHR46060:SF2">
    <property type="entry name" value="HISTONE-LYSINE N-METHYLTRANSFERASE SETMAR"/>
    <property type="match status" value="1"/>
</dbReference>
<evidence type="ECO:0000259" key="1">
    <source>
        <dbReference type="Pfam" id="PF17906"/>
    </source>
</evidence>
<keyword evidence="3" id="KW-1185">Reference proteome</keyword>
<evidence type="ECO:0000313" key="2">
    <source>
        <dbReference type="EnsemblMetazoa" id="XP_037869780.1"/>
    </source>
</evidence>
<dbReference type="Proteomes" id="UP000005204">
    <property type="component" value="Unassembled WGS sequence"/>
</dbReference>
<dbReference type="GO" id="GO:0005634">
    <property type="term" value="C:nucleus"/>
    <property type="evidence" value="ECO:0007669"/>
    <property type="project" value="TreeGrafter"/>
</dbReference>